<feature type="signal peptide" evidence="2">
    <location>
        <begin position="1"/>
        <end position="18"/>
    </location>
</feature>
<dbReference type="Proteomes" id="UP000223968">
    <property type="component" value="Unassembled WGS sequence"/>
</dbReference>
<reference evidence="3 4" key="1">
    <citation type="submission" date="2017-10" db="EMBL/GenBank/DDBJ databases">
        <title>Comparative genomics in systemic dimorphic fungi from Ajellomycetaceae.</title>
        <authorList>
            <person name="Munoz J.F."/>
            <person name="Mcewen J.G."/>
            <person name="Clay O.K."/>
            <person name="Cuomo C.A."/>
        </authorList>
    </citation>
    <scope>NUCLEOTIDE SEQUENCE [LARGE SCALE GENOMIC DNA]</scope>
    <source>
        <strain evidence="3 4">UAMH5409</strain>
    </source>
</reference>
<keyword evidence="4" id="KW-1185">Reference proteome</keyword>
<feature type="chain" id="PRO_5012654230" description="Ig-like domain-containing protein" evidence="2">
    <location>
        <begin position="19"/>
        <end position="196"/>
    </location>
</feature>
<evidence type="ECO:0000313" key="4">
    <source>
        <dbReference type="Proteomes" id="UP000223968"/>
    </source>
</evidence>
<feature type="region of interest" description="Disordered" evidence="1">
    <location>
        <begin position="140"/>
        <end position="196"/>
    </location>
</feature>
<dbReference type="AlphaFoldDB" id="A0A2B7XGL2"/>
<dbReference type="EMBL" id="PDNB01000081">
    <property type="protein sequence ID" value="PGH10864.1"/>
    <property type="molecule type" value="Genomic_DNA"/>
</dbReference>
<evidence type="ECO:0000256" key="2">
    <source>
        <dbReference type="SAM" id="SignalP"/>
    </source>
</evidence>
<sequence length="196" mass="18672">MTLKGLFMAAGLLVLTAAQAPEVTLFMPSGADTTNGASVVDVGSGQTTYALQCTPENACGHTVTAGPSTYVATRISGDMTTISTCEVGDTTTARCTVSAASSSMNHPDGPKTISYSSPLSMATVKITAGVGKLLRNAPLVTDSPFQGKKGGSGGGGGGGGTGGGGTGGGGTEGGGGRGGARSGGGVAGYPSGSNNS</sequence>
<evidence type="ECO:0000313" key="3">
    <source>
        <dbReference type="EMBL" id="PGH10864.1"/>
    </source>
</evidence>
<comment type="caution">
    <text evidence="3">The sequence shown here is derived from an EMBL/GenBank/DDBJ whole genome shotgun (WGS) entry which is preliminary data.</text>
</comment>
<accession>A0A2B7XGL2</accession>
<feature type="compositionally biased region" description="Gly residues" evidence="1">
    <location>
        <begin position="148"/>
        <end position="187"/>
    </location>
</feature>
<keyword evidence="2" id="KW-0732">Signal</keyword>
<evidence type="ECO:0008006" key="5">
    <source>
        <dbReference type="Google" id="ProtNLM"/>
    </source>
</evidence>
<name>A0A2B7XGL2_9EURO</name>
<proteinExistence type="predicted"/>
<evidence type="ECO:0000256" key="1">
    <source>
        <dbReference type="SAM" id="MobiDB-lite"/>
    </source>
</evidence>
<organism evidence="3 4">
    <name type="scientific">Helicocarpus griseus UAMH5409</name>
    <dbReference type="NCBI Taxonomy" id="1447875"/>
    <lineage>
        <taxon>Eukaryota</taxon>
        <taxon>Fungi</taxon>
        <taxon>Dikarya</taxon>
        <taxon>Ascomycota</taxon>
        <taxon>Pezizomycotina</taxon>
        <taxon>Eurotiomycetes</taxon>
        <taxon>Eurotiomycetidae</taxon>
        <taxon>Onygenales</taxon>
        <taxon>Ajellomycetaceae</taxon>
        <taxon>Helicocarpus</taxon>
    </lineage>
</organism>
<dbReference type="STRING" id="1447875.A0A2B7XGL2"/>
<gene>
    <name evidence="3" type="ORF">AJ79_05224</name>
</gene>
<protein>
    <recommendedName>
        <fullName evidence="5">Ig-like domain-containing protein</fullName>
    </recommendedName>
</protein>